<protein>
    <submittedName>
        <fullName evidence="12">Dyp-type peroxidase</fullName>
    </submittedName>
</protein>
<reference evidence="12 13" key="1">
    <citation type="submission" date="2018-10" db="EMBL/GenBank/DDBJ databases">
        <title>Tessaracoccus antarcticuss sp. nov., isolated from sediment.</title>
        <authorList>
            <person name="Zhou L.Y."/>
            <person name="Du Z.J."/>
        </authorList>
    </citation>
    <scope>NUCLEOTIDE SEQUENCE [LARGE SCALE GENOMIC DNA]</scope>
    <source>
        <strain evidence="12 13">JDX10</strain>
    </source>
</reference>
<proteinExistence type="inferred from homology"/>
<dbReference type="InterPro" id="IPR006314">
    <property type="entry name" value="Dyp_peroxidase"/>
</dbReference>
<feature type="transmembrane region" description="Helical" evidence="9">
    <location>
        <begin position="12"/>
        <end position="34"/>
    </location>
</feature>
<comment type="similarity">
    <text evidence="8">Belongs to the DyP-type peroxidase family.</text>
</comment>
<evidence type="ECO:0000256" key="8">
    <source>
        <dbReference type="ARBA" id="ARBA00025737"/>
    </source>
</evidence>
<dbReference type="PROSITE" id="PS51404">
    <property type="entry name" value="DYP_PEROXIDASE"/>
    <property type="match status" value="1"/>
</dbReference>
<dbReference type="Pfam" id="PF04261">
    <property type="entry name" value="Dyp_perox_N"/>
    <property type="match status" value="1"/>
</dbReference>
<gene>
    <name evidence="12" type="ORF">EAX62_14260</name>
</gene>
<evidence type="ECO:0000256" key="9">
    <source>
        <dbReference type="SAM" id="Phobius"/>
    </source>
</evidence>
<organism evidence="12 13">
    <name type="scientific">Tessaracoccus antarcticus</name>
    <dbReference type="NCBI Taxonomy" id="2479848"/>
    <lineage>
        <taxon>Bacteria</taxon>
        <taxon>Bacillati</taxon>
        <taxon>Actinomycetota</taxon>
        <taxon>Actinomycetes</taxon>
        <taxon>Propionibacteriales</taxon>
        <taxon>Propionibacteriaceae</taxon>
        <taxon>Tessaracoccus</taxon>
    </lineage>
</organism>
<feature type="domain" description="Dyp-type peroxidase C-terminal" evidence="11">
    <location>
        <begin position="216"/>
        <end position="388"/>
    </location>
</feature>
<dbReference type="SUPFAM" id="SSF54909">
    <property type="entry name" value="Dimeric alpha+beta barrel"/>
    <property type="match status" value="1"/>
</dbReference>
<evidence type="ECO:0000256" key="5">
    <source>
        <dbReference type="ARBA" id="ARBA00022729"/>
    </source>
</evidence>
<evidence type="ECO:0000256" key="3">
    <source>
        <dbReference type="ARBA" id="ARBA00022617"/>
    </source>
</evidence>
<dbReference type="NCBIfam" id="TIGR01413">
    <property type="entry name" value="Dyp_perox_fam"/>
    <property type="match status" value="1"/>
</dbReference>
<comment type="caution">
    <text evidence="12">The sequence shown here is derived from an EMBL/GenBank/DDBJ whole genome shotgun (WGS) entry which is preliminary data.</text>
</comment>
<evidence type="ECO:0000259" key="10">
    <source>
        <dbReference type="Pfam" id="PF04261"/>
    </source>
</evidence>
<dbReference type="Proteomes" id="UP000275256">
    <property type="component" value="Unassembled WGS sequence"/>
</dbReference>
<dbReference type="InterPro" id="IPR006311">
    <property type="entry name" value="TAT_signal"/>
</dbReference>
<dbReference type="InterPro" id="IPR048327">
    <property type="entry name" value="Dyp_perox_N"/>
</dbReference>
<keyword evidence="3" id="KW-0349">Heme</keyword>
<dbReference type="GO" id="GO:0046872">
    <property type="term" value="F:metal ion binding"/>
    <property type="evidence" value="ECO:0007669"/>
    <property type="project" value="UniProtKB-KW"/>
</dbReference>
<dbReference type="GO" id="GO:0004601">
    <property type="term" value="F:peroxidase activity"/>
    <property type="evidence" value="ECO:0007669"/>
    <property type="project" value="UniProtKB-KW"/>
</dbReference>
<accession>A0A3M0G2J7</accession>
<dbReference type="PANTHER" id="PTHR30521:SF4">
    <property type="entry name" value="DEFERROCHELATASE"/>
    <property type="match status" value="1"/>
</dbReference>
<evidence type="ECO:0000256" key="6">
    <source>
        <dbReference type="ARBA" id="ARBA00023002"/>
    </source>
</evidence>
<evidence type="ECO:0000256" key="7">
    <source>
        <dbReference type="ARBA" id="ARBA00023004"/>
    </source>
</evidence>
<dbReference type="EMBL" id="REFW01000004">
    <property type="protein sequence ID" value="RMB58357.1"/>
    <property type="molecule type" value="Genomic_DNA"/>
</dbReference>
<sequence>MSDPTPMKRRSLFGYAGAAGVGAAAGIVGGRVSLGDPPGPHGLPVGEGVTRQRHDPYGVHQSGILTPAPAAHRLLALDLLGKTDAGALARLMRVWSGTIAALMAGRPAPGDATPDLAQEGVSLTITVGMGPGVFRLPGLEDKRPAGFQDIPPMDHDKLQERWVGGDLVVMVQADDETTVAHASRRMTVDARPFALPRWSQAGSWRGVDPSGNPVTGRNLFGQVDGSRNPSAEELGQALWSTDGWLSNGTQLVVRRIQMDLDEWDALVRDRQEKAVGRNLQDGAPLTGGSEKDDIDRTAQVDGVPVVALDAHARRAHPAENRGRRMLRRGVNYSHVDDAGQETAGLLFMAFQASIAEQFIPVQQTLDASDALNEWTTAIGSAVFALPPGFSADHHLASGLFD</sequence>
<evidence type="ECO:0000256" key="1">
    <source>
        <dbReference type="ARBA" id="ARBA00001970"/>
    </source>
</evidence>
<keyword evidence="4" id="KW-0479">Metal-binding</keyword>
<dbReference type="InterPro" id="IPR011008">
    <property type="entry name" value="Dimeric_a/b-barrel"/>
</dbReference>
<keyword evidence="5" id="KW-0732">Signal</keyword>
<dbReference type="GO" id="GO:0005829">
    <property type="term" value="C:cytosol"/>
    <property type="evidence" value="ECO:0007669"/>
    <property type="project" value="TreeGrafter"/>
</dbReference>
<dbReference type="OrthoDB" id="9781066at2"/>
<keyword evidence="9" id="KW-1133">Transmembrane helix</keyword>
<keyword evidence="13" id="KW-1185">Reference proteome</keyword>
<dbReference type="InterPro" id="IPR048328">
    <property type="entry name" value="Dyp_perox_C"/>
</dbReference>
<keyword evidence="6" id="KW-0560">Oxidoreductase</keyword>
<name>A0A3M0G2J7_9ACTN</name>
<dbReference type="AlphaFoldDB" id="A0A3M0G2J7"/>
<dbReference type="GO" id="GO:0020037">
    <property type="term" value="F:heme binding"/>
    <property type="evidence" value="ECO:0007669"/>
    <property type="project" value="InterPro"/>
</dbReference>
<evidence type="ECO:0000259" key="11">
    <source>
        <dbReference type="Pfam" id="PF20628"/>
    </source>
</evidence>
<dbReference type="PROSITE" id="PS51318">
    <property type="entry name" value="TAT"/>
    <property type="match status" value="1"/>
</dbReference>
<dbReference type="PANTHER" id="PTHR30521">
    <property type="entry name" value="DEFERROCHELATASE/PEROXIDASE"/>
    <property type="match status" value="1"/>
</dbReference>
<dbReference type="Pfam" id="PF20628">
    <property type="entry name" value="Dyp_perox_C"/>
    <property type="match status" value="1"/>
</dbReference>
<dbReference type="RefSeq" id="WP_121902394.1">
    <property type="nucleotide sequence ID" value="NZ_REFW01000004.1"/>
</dbReference>
<evidence type="ECO:0000256" key="4">
    <source>
        <dbReference type="ARBA" id="ARBA00022723"/>
    </source>
</evidence>
<feature type="domain" description="Dyp-type peroxidase N-terminal" evidence="10">
    <location>
        <begin position="61"/>
        <end position="202"/>
    </location>
</feature>
<keyword evidence="7" id="KW-0408">Iron</keyword>
<evidence type="ECO:0000313" key="12">
    <source>
        <dbReference type="EMBL" id="RMB58357.1"/>
    </source>
</evidence>
<evidence type="ECO:0000313" key="13">
    <source>
        <dbReference type="Proteomes" id="UP000275256"/>
    </source>
</evidence>
<keyword evidence="9" id="KW-0472">Membrane</keyword>
<keyword evidence="9" id="KW-0812">Transmembrane</keyword>
<comment type="cofactor">
    <cofactor evidence="1">
        <name>heme b</name>
        <dbReference type="ChEBI" id="CHEBI:60344"/>
    </cofactor>
</comment>
<keyword evidence="2 12" id="KW-0575">Peroxidase</keyword>
<evidence type="ECO:0000256" key="2">
    <source>
        <dbReference type="ARBA" id="ARBA00022559"/>
    </source>
</evidence>